<feature type="transmembrane region" description="Helical" evidence="6">
    <location>
        <begin position="158"/>
        <end position="178"/>
    </location>
</feature>
<dbReference type="CDD" id="cd06186">
    <property type="entry name" value="NOX_Duox_like_FAD_NADP"/>
    <property type="match status" value="1"/>
</dbReference>
<dbReference type="InterPro" id="IPR017927">
    <property type="entry name" value="FAD-bd_FR_type"/>
</dbReference>
<feature type="transmembrane region" description="Helical" evidence="6">
    <location>
        <begin position="89"/>
        <end position="107"/>
    </location>
</feature>
<protein>
    <submittedName>
        <fullName evidence="8">FADbinding domain containing protein</fullName>
    </submittedName>
</protein>
<dbReference type="InterPro" id="IPR013121">
    <property type="entry name" value="Fe_red_NAD-bd_6"/>
</dbReference>
<dbReference type="InterPro" id="IPR050369">
    <property type="entry name" value="RBOH/FRE"/>
</dbReference>
<evidence type="ECO:0000256" key="4">
    <source>
        <dbReference type="ARBA" id="ARBA00023002"/>
    </source>
</evidence>
<evidence type="ECO:0000313" key="8">
    <source>
        <dbReference type="EMBL" id="ELR16002.1"/>
    </source>
</evidence>
<dbReference type="InterPro" id="IPR013130">
    <property type="entry name" value="Fe3_Rdtase_TM_dom"/>
</dbReference>
<feature type="transmembrane region" description="Helical" evidence="6">
    <location>
        <begin position="39"/>
        <end position="69"/>
    </location>
</feature>
<dbReference type="Pfam" id="PF08022">
    <property type="entry name" value="FAD_binding_8"/>
    <property type="match status" value="1"/>
</dbReference>
<dbReference type="KEGG" id="acan:ACA1_222680"/>
<dbReference type="InterPro" id="IPR039261">
    <property type="entry name" value="FNR_nucleotide-bd"/>
</dbReference>
<evidence type="ECO:0000256" key="6">
    <source>
        <dbReference type="SAM" id="Phobius"/>
    </source>
</evidence>
<dbReference type="RefSeq" id="XP_004338015.1">
    <property type="nucleotide sequence ID" value="XM_004337967.1"/>
</dbReference>
<dbReference type="InterPro" id="IPR017938">
    <property type="entry name" value="Riboflavin_synthase-like_b-brl"/>
</dbReference>
<dbReference type="GO" id="GO:0005886">
    <property type="term" value="C:plasma membrane"/>
    <property type="evidence" value="ECO:0007669"/>
    <property type="project" value="TreeGrafter"/>
</dbReference>
<evidence type="ECO:0000256" key="5">
    <source>
        <dbReference type="ARBA" id="ARBA00023136"/>
    </source>
</evidence>
<dbReference type="InterPro" id="IPR013112">
    <property type="entry name" value="FAD-bd_8"/>
</dbReference>
<comment type="subcellular location">
    <subcellularLocation>
        <location evidence="1">Membrane</location>
        <topology evidence="1">Multi-pass membrane protein</topology>
    </subcellularLocation>
</comment>
<feature type="transmembrane region" description="Helical" evidence="6">
    <location>
        <begin position="119"/>
        <end position="138"/>
    </location>
</feature>
<dbReference type="SFLD" id="SFLDG01168">
    <property type="entry name" value="Ferric_reductase_subgroup_(FRE"/>
    <property type="match status" value="1"/>
</dbReference>
<dbReference type="Gene3D" id="2.40.30.10">
    <property type="entry name" value="Translation factors"/>
    <property type="match status" value="1"/>
</dbReference>
<dbReference type="PANTHER" id="PTHR11972:SF69">
    <property type="entry name" value="FERRIC REDUCTION OXIDASE 6-RELATED"/>
    <property type="match status" value="1"/>
</dbReference>
<dbReference type="Gene3D" id="3.40.50.80">
    <property type="entry name" value="Nucleotide-binding domain of ferredoxin-NADP reductase (FNR) module"/>
    <property type="match status" value="1"/>
</dbReference>
<dbReference type="VEuPathDB" id="AmoebaDB:ACA1_222680"/>
<feature type="domain" description="FAD-binding FR-type" evidence="7">
    <location>
        <begin position="235"/>
        <end position="343"/>
    </location>
</feature>
<evidence type="ECO:0000256" key="3">
    <source>
        <dbReference type="ARBA" id="ARBA00022989"/>
    </source>
</evidence>
<evidence type="ECO:0000256" key="1">
    <source>
        <dbReference type="ARBA" id="ARBA00004141"/>
    </source>
</evidence>
<sequence>MMSESMAEMRRLESWPNNKPAISPSAFAWVKIGLGRMPLVGLGVGLTLLELVLIGLFLGIHAGFIFYSYRRSNTEHFAKSLGEVVHWDLALSLLFVTRNSIWQVLFSCSFERAIAYHRWISNTAIAMVIAHGTVFHVTWLKEGRQKWIDEALKKTDNLFGEVAVACYLVIIAMSLPFVRRRLFELFRWAHIIFVPSFIVFILLHHGGGGFLMKASVSLFFYGVDLLYRLYSILISPKSRAAVVSAQKVCSDIVKLTIKVDGRFAYSAGQYVFLTLPAVAPLQAHPFTISSAPPAPGGGHDGEFTVHVKSAGNYTHQLLRAVEMRPGTIASGRVEGPYGALSVDPFAYRRVVLVAGGIGVTPMLAIMRHMHDRGAPLADKVSLHWSVPQLALYLAFSNDMKLDSAGVFESHVYVTRADLGDEATAQVAGTVDLHVGQGRPDLAGIIADEVRQAWPDRVAVLVTGVCGRHPGSVDLHAETFAL</sequence>
<organism evidence="8 9">
    <name type="scientific">Acanthamoeba castellanii (strain ATCC 30010 / Neff)</name>
    <dbReference type="NCBI Taxonomy" id="1257118"/>
    <lineage>
        <taxon>Eukaryota</taxon>
        <taxon>Amoebozoa</taxon>
        <taxon>Discosea</taxon>
        <taxon>Longamoebia</taxon>
        <taxon>Centramoebida</taxon>
        <taxon>Acanthamoebidae</taxon>
        <taxon>Acanthamoeba</taxon>
    </lineage>
</organism>
<dbReference type="Pfam" id="PF08030">
    <property type="entry name" value="NAD_binding_6"/>
    <property type="match status" value="1"/>
</dbReference>
<keyword evidence="9" id="KW-1185">Reference proteome</keyword>
<dbReference type="OrthoDB" id="167398at2759"/>
<evidence type="ECO:0000313" key="9">
    <source>
        <dbReference type="Proteomes" id="UP000011083"/>
    </source>
</evidence>
<dbReference type="GO" id="GO:0016175">
    <property type="term" value="F:superoxide-generating NAD(P)H oxidase activity"/>
    <property type="evidence" value="ECO:0007669"/>
    <property type="project" value="TreeGrafter"/>
</dbReference>
<dbReference type="PROSITE" id="PS51384">
    <property type="entry name" value="FAD_FR"/>
    <property type="match status" value="1"/>
</dbReference>
<dbReference type="OMA" id="YWKELVF"/>
<dbReference type="STRING" id="1257118.L8GST4"/>
<dbReference type="Proteomes" id="UP000011083">
    <property type="component" value="Unassembled WGS sequence"/>
</dbReference>
<keyword evidence="2 6" id="KW-0812">Transmembrane</keyword>
<dbReference type="EMBL" id="KB008010">
    <property type="protein sequence ID" value="ELR16002.1"/>
    <property type="molecule type" value="Genomic_DNA"/>
</dbReference>
<keyword evidence="5 6" id="KW-0472">Membrane</keyword>
<name>L8GST4_ACACF</name>
<feature type="transmembrane region" description="Helical" evidence="6">
    <location>
        <begin position="185"/>
        <end position="204"/>
    </location>
</feature>
<dbReference type="GeneID" id="14916669"/>
<keyword evidence="4" id="KW-0560">Oxidoreductase</keyword>
<dbReference type="SFLD" id="SFLDS00052">
    <property type="entry name" value="Ferric_Reductase_Domain"/>
    <property type="match status" value="1"/>
</dbReference>
<gene>
    <name evidence="8" type="ORF">ACA1_222680</name>
</gene>
<dbReference type="SUPFAM" id="SSF63380">
    <property type="entry name" value="Riboflavin synthase domain-like"/>
    <property type="match status" value="1"/>
</dbReference>
<dbReference type="Pfam" id="PF01794">
    <property type="entry name" value="Ferric_reduct"/>
    <property type="match status" value="1"/>
</dbReference>
<dbReference type="AlphaFoldDB" id="L8GST4"/>
<evidence type="ECO:0000259" key="7">
    <source>
        <dbReference type="PROSITE" id="PS51384"/>
    </source>
</evidence>
<accession>L8GST4</accession>
<proteinExistence type="predicted"/>
<dbReference type="PANTHER" id="PTHR11972">
    <property type="entry name" value="NADPH OXIDASE"/>
    <property type="match status" value="1"/>
</dbReference>
<reference evidence="8 9" key="1">
    <citation type="journal article" date="2013" name="Genome Biol.">
        <title>Genome of Acanthamoeba castellanii highlights extensive lateral gene transfer and early evolution of tyrosine kinase signaling.</title>
        <authorList>
            <person name="Clarke M."/>
            <person name="Lohan A.J."/>
            <person name="Liu B."/>
            <person name="Lagkouvardos I."/>
            <person name="Roy S."/>
            <person name="Zafar N."/>
            <person name="Bertelli C."/>
            <person name="Schilde C."/>
            <person name="Kianianmomeni A."/>
            <person name="Burglin T.R."/>
            <person name="Frech C."/>
            <person name="Turcotte B."/>
            <person name="Kopec K.O."/>
            <person name="Synnott J.M."/>
            <person name="Choo C."/>
            <person name="Paponov I."/>
            <person name="Finkler A."/>
            <person name="Soon Heng Tan C."/>
            <person name="Hutchins A.P."/>
            <person name="Weinmeier T."/>
            <person name="Rattei T."/>
            <person name="Chu J.S."/>
            <person name="Gimenez G."/>
            <person name="Irimia M."/>
            <person name="Rigden D.J."/>
            <person name="Fitzpatrick D.A."/>
            <person name="Lorenzo-Morales J."/>
            <person name="Bateman A."/>
            <person name="Chiu C.H."/>
            <person name="Tang P."/>
            <person name="Hegemann P."/>
            <person name="Fromm H."/>
            <person name="Raoult D."/>
            <person name="Greub G."/>
            <person name="Miranda-Saavedra D."/>
            <person name="Chen N."/>
            <person name="Nash P."/>
            <person name="Ginger M.L."/>
            <person name="Horn M."/>
            <person name="Schaap P."/>
            <person name="Caler L."/>
            <person name="Loftus B."/>
        </authorList>
    </citation>
    <scope>NUCLEOTIDE SEQUENCE [LARGE SCALE GENOMIC DNA]</scope>
    <source>
        <strain evidence="8 9">Neff</strain>
    </source>
</reference>
<evidence type="ECO:0000256" key="2">
    <source>
        <dbReference type="ARBA" id="ARBA00022692"/>
    </source>
</evidence>
<dbReference type="SUPFAM" id="SSF52343">
    <property type="entry name" value="Ferredoxin reductase-like, C-terminal NADP-linked domain"/>
    <property type="match status" value="1"/>
</dbReference>
<keyword evidence="3 6" id="KW-1133">Transmembrane helix</keyword>